<dbReference type="SMR" id="A0A1H5XNG7"/>
<keyword evidence="4 8" id="KW-0418">Kinase</keyword>
<evidence type="ECO:0000256" key="4">
    <source>
        <dbReference type="ARBA" id="ARBA00022777"/>
    </source>
</evidence>
<protein>
    <submittedName>
        <fullName evidence="8">Glycerol kinase</fullName>
    </submittedName>
</protein>
<dbReference type="InterPro" id="IPR018484">
    <property type="entry name" value="FGGY_N"/>
</dbReference>
<keyword evidence="3" id="KW-0547">Nucleotide-binding</keyword>
<evidence type="ECO:0000259" key="6">
    <source>
        <dbReference type="Pfam" id="PF00370"/>
    </source>
</evidence>
<comment type="similarity">
    <text evidence="1">Belongs to the FGGY kinase family.</text>
</comment>
<evidence type="ECO:0000256" key="3">
    <source>
        <dbReference type="ARBA" id="ARBA00022741"/>
    </source>
</evidence>
<dbReference type="InterPro" id="IPR000577">
    <property type="entry name" value="Carb_kinase_FGGY"/>
</dbReference>
<evidence type="ECO:0000259" key="7">
    <source>
        <dbReference type="Pfam" id="PF02782"/>
    </source>
</evidence>
<dbReference type="GO" id="GO:0004370">
    <property type="term" value="F:glycerol kinase activity"/>
    <property type="evidence" value="ECO:0007669"/>
    <property type="project" value="TreeGrafter"/>
</dbReference>
<accession>A0A1H5XNG7</accession>
<dbReference type="PIRSF" id="PIRSF000538">
    <property type="entry name" value="GlpK"/>
    <property type="match status" value="1"/>
</dbReference>
<reference evidence="10 11" key="1">
    <citation type="submission" date="2016-10" db="EMBL/GenBank/DDBJ databases">
        <authorList>
            <person name="Varghese N."/>
            <person name="Submissions S."/>
        </authorList>
    </citation>
    <scope>NUCLEOTIDE SEQUENCE [LARGE SCALE GENOMIC DNA]</scope>
    <source>
        <strain evidence="11">ATCC 20501</strain>
        <strain evidence="9 10">CGMCC 4.3529</strain>
    </source>
</reference>
<dbReference type="GO" id="GO:0005524">
    <property type="term" value="F:ATP binding"/>
    <property type="evidence" value="ECO:0007669"/>
    <property type="project" value="UniProtKB-KW"/>
</dbReference>
<dbReference type="PANTHER" id="PTHR10196:SF69">
    <property type="entry name" value="GLYCEROL KINASE"/>
    <property type="match status" value="1"/>
</dbReference>
<dbReference type="EMBL" id="FNVB01000002">
    <property type="protein sequence ID" value="SEG13278.1"/>
    <property type="molecule type" value="Genomic_DNA"/>
</dbReference>
<organism evidence="8 11">
    <name type="scientific">Saccharopolyspora kobensis</name>
    <dbReference type="NCBI Taxonomy" id="146035"/>
    <lineage>
        <taxon>Bacteria</taxon>
        <taxon>Bacillati</taxon>
        <taxon>Actinomycetota</taxon>
        <taxon>Actinomycetes</taxon>
        <taxon>Pseudonocardiales</taxon>
        <taxon>Pseudonocardiaceae</taxon>
        <taxon>Saccharopolyspora</taxon>
    </lineage>
</organism>
<accession>A0A1I2A8A7</accession>
<dbReference type="GO" id="GO:0005829">
    <property type="term" value="C:cytosol"/>
    <property type="evidence" value="ECO:0007669"/>
    <property type="project" value="TreeGrafter"/>
</dbReference>
<dbReference type="EMBL" id="FOME01000011">
    <property type="protein sequence ID" value="SFE40092.1"/>
    <property type="molecule type" value="Genomic_DNA"/>
</dbReference>
<evidence type="ECO:0000256" key="5">
    <source>
        <dbReference type="ARBA" id="ARBA00022840"/>
    </source>
</evidence>
<dbReference type="RefSeq" id="WP_218161678.1">
    <property type="nucleotide sequence ID" value="NZ_FNVB01000002.1"/>
</dbReference>
<dbReference type="Proteomes" id="UP000236729">
    <property type="component" value="Unassembled WGS sequence"/>
</dbReference>
<dbReference type="SUPFAM" id="SSF53067">
    <property type="entry name" value="Actin-like ATPase domain"/>
    <property type="match status" value="2"/>
</dbReference>
<proteinExistence type="inferred from homology"/>
<dbReference type="Gene3D" id="3.30.420.40">
    <property type="match status" value="2"/>
</dbReference>
<dbReference type="InterPro" id="IPR018485">
    <property type="entry name" value="FGGY_C"/>
</dbReference>
<dbReference type="PANTHER" id="PTHR10196">
    <property type="entry name" value="SUGAR KINASE"/>
    <property type="match status" value="1"/>
</dbReference>
<feature type="domain" description="Carbohydrate kinase FGGY C-terminal" evidence="7">
    <location>
        <begin position="262"/>
        <end position="455"/>
    </location>
</feature>
<evidence type="ECO:0000256" key="1">
    <source>
        <dbReference type="ARBA" id="ARBA00009156"/>
    </source>
</evidence>
<evidence type="ECO:0000313" key="8">
    <source>
        <dbReference type="EMBL" id="SEG13278.1"/>
    </source>
</evidence>
<keyword evidence="5" id="KW-0067">ATP-binding</keyword>
<dbReference type="Pfam" id="PF00370">
    <property type="entry name" value="FGGY_N"/>
    <property type="match status" value="1"/>
</dbReference>
<evidence type="ECO:0000313" key="11">
    <source>
        <dbReference type="Proteomes" id="UP000236729"/>
    </source>
</evidence>
<gene>
    <name evidence="8" type="ORF">SAMN02982929_01586</name>
    <name evidence="9" type="ORF">SAMN05216506_11138</name>
</gene>
<evidence type="ECO:0000313" key="9">
    <source>
        <dbReference type="EMBL" id="SFE40092.1"/>
    </source>
</evidence>
<keyword evidence="10" id="KW-1185">Reference proteome</keyword>
<reference evidence="8" key="2">
    <citation type="submission" date="2016-10" db="EMBL/GenBank/DDBJ databases">
        <authorList>
            <person name="de Groot N.N."/>
        </authorList>
    </citation>
    <scope>NUCLEOTIDE SEQUENCE [LARGE SCALE GENOMIC DNA]</scope>
    <source>
        <strain evidence="8">ATCC 20501</strain>
    </source>
</reference>
<dbReference type="Proteomes" id="UP000199690">
    <property type="component" value="Unassembled WGS sequence"/>
</dbReference>
<dbReference type="Pfam" id="PF02782">
    <property type="entry name" value="FGGY_C"/>
    <property type="match status" value="1"/>
</dbReference>
<sequence>MSGTQRGVLSIDEGSTGTRAAVVTADGASGPSFYQPIAVLHPDPLRVEQDADELWRRTLDVARQAVRWAGDNAVEITGVALCTQRATAVLWDRETGRPLAPAVVWQDRRYAAELAELAAEWDPVQLARTGRPVGTRSPFFWAARQIEQNPQVAAAAADGRLLFGPIDTWLSWNLNGGTRHGVATSNAAALGGYLLREHRWDAEWLAAVGCPAQLAPALVDDDGDFGWTDPDVLGVRVPIAAAMGDQHASLIALGALEAGQGMCMHGTGTFVGALTGDEPADAATATAGVLALPGWRSGGRTRFSLEAYTSTTGSALRWLVEDLQLFDSAEQVGELAGRQPRERETWFVPTLAGLRTPVAEPGARASLTGLSLATTRAGIARAVLEGIAHSVCDTVDGVRAAMPAGHELTRLRVGGGLAASDALLQSQADLAGVAIERAADSATASLRGVAYLAGVRLGLWDSLDEALHALPAGRAFEPAIGEDERQELRAQWGRVLRKSLPEEGTTC</sequence>
<dbReference type="GO" id="GO:0006071">
    <property type="term" value="P:glycerol metabolic process"/>
    <property type="evidence" value="ECO:0007669"/>
    <property type="project" value="TreeGrafter"/>
</dbReference>
<dbReference type="InterPro" id="IPR043129">
    <property type="entry name" value="ATPase_NBD"/>
</dbReference>
<evidence type="ECO:0000256" key="2">
    <source>
        <dbReference type="ARBA" id="ARBA00022679"/>
    </source>
</evidence>
<keyword evidence="2" id="KW-0808">Transferase</keyword>
<evidence type="ECO:0000313" key="10">
    <source>
        <dbReference type="Proteomes" id="UP000199690"/>
    </source>
</evidence>
<feature type="domain" description="Carbohydrate kinase FGGY N-terminal" evidence="6">
    <location>
        <begin position="8"/>
        <end position="251"/>
    </location>
</feature>
<dbReference type="AlphaFoldDB" id="A0A1H5XNG7"/>
<name>A0A1H5XNG7_9PSEU</name>